<dbReference type="Pfam" id="PF00404">
    <property type="entry name" value="Dockerin_1"/>
    <property type="match status" value="1"/>
</dbReference>
<evidence type="ECO:0008006" key="4">
    <source>
        <dbReference type="Google" id="ProtNLM"/>
    </source>
</evidence>
<dbReference type="CDD" id="cd14256">
    <property type="entry name" value="Dockerin_I"/>
    <property type="match status" value="1"/>
</dbReference>
<dbReference type="SUPFAM" id="SSF63446">
    <property type="entry name" value="Type I dockerin domain"/>
    <property type="match status" value="1"/>
</dbReference>
<proteinExistence type="predicted"/>
<reference evidence="2 3" key="1">
    <citation type="submission" date="2019-03" db="EMBL/GenBank/DDBJ databases">
        <authorList>
            <person name="Molinero N."/>
            <person name="Sanchez B."/>
            <person name="Walker A."/>
            <person name="Duncan S."/>
            <person name="Delgado S."/>
            <person name="Margolles A."/>
        </authorList>
    </citation>
    <scope>NUCLEOTIDE SEQUENCE [LARGE SCALE GENOMIC DNA]</scope>
    <source>
        <strain evidence="2 3">IPLA60002</strain>
    </source>
</reference>
<accession>A0ABT0NFW0</accession>
<dbReference type="EMBL" id="SNUZ01000004">
    <property type="protein sequence ID" value="MCL3787136.1"/>
    <property type="molecule type" value="Genomic_DNA"/>
</dbReference>
<organism evidence="2 3">
    <name type="scientific">Ruminococcus bromii</name>
    <dbReference type="NCBI Taxonomy" id="40518"/>
    <lineage>
        <taxon>Bacteria</taxon>
        <taxon>Bacillati</taxon>
        <taxon>Bacillota</taxon>
        <taxon>Clostridia</taxon>
        <taxon>Eubacteriales</taxon>
        <taxon>Oscillospiraceae</taxon>
        <taxon>Ruminococcus</taxon>
    </lineage>
</organism>
<dbReference type="PROSITE" id="PS51257">
    <property type="entry name" value="PROKAR_LIPOPROTEIN"/>
    <property type="match status" value="1"/>
</dbReference>
<dbReference type="InterPro" id="IPR002105">
    <property type="entry name" value="Dockerin_1_rpt"/>
</dbReference>
<feature type="signal peptide" evidence="1">
    <location>
        <begin position="1"/>
        <end position="29"/>
    </location>
</feature>
<keyword evidence="3" id="KW-1185">Reference proteome</keyword>
<comment type="caution">
    <text evidence="2">The sequence shown here is derived from an EMBL/GenBank/DDBJ whole genome shotgun (WGS) entry which is preliminary data.</text>
</comment>
<dbReference type="InterPro" id="IPR036439">
    <property type="entry name" value="Dockerin_dom_sf"/>
</dbReference>
<feature type="chain" id="PRO_5045956012" description="Dockerin domain-containing protein" evidence="1">
    <location>
        <begin position="30"/>
        <end position="113"/>
    </location>
</feature>
<name>A0ABT0NFW0_9FIRM</name>
<dbReference type="Proteomes" id="UP001056693">
    <property type="component" value="Unassembled WGS sequence"/>
</dbReference>
<evidence type="ECO:0000256" key="1">
    <source>
        <dbReference type="SAM" id="SignalP"/>
    </source>
</evidence>
<protein>
    <recommendedName>
        <fullName evidence="4">Dockerin domain-containing protein</fullName>
    </recommendedName>
</protein>
<dbReference type="RefSeq" id="WP_249376142.1">
    <property type="nucleotide sequence ID" value="NZ_SNUZ01000004.1"/>
</dbReference>
<dbReference type="Gene3D" id="1.10.1330.10">
    <property type="entry name" value="Dockerin domain"/>
    <property type="match status" value="1"/>
</dbReference>
<gene>
    <name evidence="2" type="ORF">E2N93_03745</name>
</gene>
<evidence type="ECO:0000313" key="3">
    <source>
        <dbReference type="Proteomes" id="UP001056693"/>
    </source>
</evidence>
<evidence type="ECO:0000313" key="2">
    <source>
        <dbReference type="EMBL" id="MCL3787136.1"/>
    </source>
</evidence>
<sequence>MKLIKKSVSILLSSMMLVGCTVTALTANASTGGQLCSKYATNPNGKVGIQKIITIDGNVTVDDVTLLQLYVAGDKSLDANAQLKADVNKDGIIDILDCTEIQLYVAGNIPNLG</sequence>
<keyword evidence="1" id="KW-0732">Signal</keyword>